<protein>
    <recommendedName>
        <fullName evidence="2">F-box domain-containing protein</fullName>
    </recommendedName>
</protein>
<dbReference type="EMBL" id="BTSY01000007">
    <property type="protein sequence ID" value="GMT35307.1"/>
    <property type="molecule type" value="Genomic_DNA"/>
</dbReference>
<reference evidence="3" key="1">
    <citation type="submission" date="2023-10" db="EMBL/GenBank/DDBJ databases">
        <title>Genome assembly of Pristionchus species.</title>
        <authorList>
            <person name="Yoshida K."/>
            <person name="Sommer R.J."/>
        </authorList>
    </citation>
    <scope>NUCLEOTIDE SEQUENCE</scope>
    <source>
        <strain evidence="3">RS5133</strain>
    </source>
</reference>
<feature type="non-terminal residue" evidence="3">
    <location>
        <position position="308"/>
    </location>
</feature>
<comment type="caution">
    <text evidence="3">The sequence shown here is derived from an EMBL/GenBank/DDBJ whole genome shotgun (WGS) entry which is preliminary data.</text>
</comment>
<feature type="region of interest" description="Disordered" evidence="1">
    <location>
        <begin position="24"/>
        <end position="51"/>
    </location>
</feature>
<evidence type="ECO:0000313" key="4">
    <source>
        <dbReference type="Proteomes" id="UP001432322"/>
    </source>
</evidence>
<dbReference type="AlphaFoldDB" id="A0AAV5WZX6"/>
<keyword evidence="4" id="KW-1185">Reference proteome</keyword>
<accession>A0AAV5WZX6</accession>
<dbReference type="PROSITE" id="PS50181">
    <property type="entry name" value="FBOX"/>
    <property type="match status" value="1"/>
</dbReference>
<evidence type="ECO:0000256" key="1">
    <source>
        <dbReference type="SAM" id="MobiDB-lite"/>
    </source>
</evidence>
<evidence type="ECO:0000313" key="3">
    <source>
        <dbReference type="EMBL" id="GMT35307.1"/>
    </source>
</evidence>
<feature type="non-terminal residue" evidence="3">
    <location>
        <position position="1"/>
    </location>
</feature>
<organism evidence="3 4">
    <name type="scientific">Pristionchus fissidentatus</name>
    <dbReference type="NCBI Taxonomy" id="1538716"/>
    <lineage>
        <taxon>Eukaryota</taxon>
        <taxon>Metazoa</taxon>
        <taxon>Ecdysozoa</taxon>
        <taxon>Nematoda</taxon>
        <taxon>Chromadorea</taxon>
        <taxon>Rhabditida</taxon>
        <taxon>Rhabditina</taxon>
        <taxon>Diplogasteromorpha</taxon>
        <taxon>Diplogasteroidea</taxon>
        <taxon>Neodiplogasteridae</taxon>
        <taxon>Pristionchus</taxon>
    </lineage>
</organism>
<evidence type="ECO:0000259" key="2">
    <source>
        <dbReference type="PROSITE" id="PS50181"/>
    </source>
</evidence>
<proteinExistence type="predicted"/>
<dbReference type="Proteomes" id="UP001432322">
    <property type="component" value="Unassembled WGS sequence"/>
</dbReference>
<name>A0AAV5WZX6_9BILA</name>
<feature type="region of interest" description="Disordered" evidence="1">
    <location>
        <begin position="82"/>
        <end position="107"/>
    </location>
</feature>
<gene>
    <name evidence="3" type="ORF">PFISCL1PPCAC_26604</name>
</gene>
<feature type="compositionally biased region" description="Acidic residues" evidence="1">
    <location>
        <begin position="41"/>
        <end position="51"/>
    </location>
</feature>
<feature type="domain" description="F-box" evidence="2">
    <location>
        <begin position="189"/>
        <end position="238"/>
    </location>
</feature>
<sequence>IVDDIGREEEVGCEEEENEYYVTERMEEDDEARQEYNDVNRDEEEYEEEEKWDYEYREMEQEELLEEGEDHEINGDEAEEYEDGLEEYDEDANEYNDESSEYEMDEESKEDCLLLLRTTPDNLPMDKRIDMFVERYSSRNLMSSVGFSPPLMSDDTITGDQILDVQGEVEIDDWNMHIDPIRDPSNSENIEYLGLPPELLKKLFTKIHSSDISKFERINSKMCAFAVEEIANRKWKDDTAEIHIIRNRLGHSILIFPCDPEKGKTRIMTIGRRSREVEDSYVWTEMIPDYLQEWASPGQREKCHPVPS</sequence>
<dbReference type="InterPro" id="IPR001810">
    <property type="entry name" value="F-box_dom"/>
</dbReference>